<dbReference type="PANTHER" id="PTHR48090">
    <property type="entry name" value="UNDECAPRENYL-PHOSPHATE 4-DEOXY-4-FORMAMIDO-L-ARABINOSE TRANSFERASE-RELATED"/>
    <property type="match status" value="1"/>
</dbReference>
<dbReference type="SUPFAM" id="SSF53448">
    <property type="entry name" value="Nucleotide-diphospho-sugar transferases"/>
    <property type="match status" value="1"/>
</dbReference>
<evidence type="ECO:0000313" key="2">
    <source>
        <dbReference type="EMBL" id="AYB45884.1"/>
    </source>
</evidence>
<dbReference type="PANTHER" id="PTHR48090:SF7">
    <property type="entry name" value="RFBJ PROTEIN"/>
    <property type="match status" value="1"/>
</dbReference>
<reference evidence="2 3" key="1">
    <citation type="submission" date="2018-09" db="EMBL/GenBank/DDBJ databases">
        <title>Genome Sequence of Paenibacillus lautus Strain E7593-69, Azo Dye-Degrading Bacteria, Isolated from Commercial Tattoo Inks.</title>
        <authorList>
            <person name="Nho S.W."/>
            <person name="Kim S.-J."/>
            <person name="Kweon O."/>
            <person name="Cerniglia C.E."/>
        </authorList>
    </citation>
    <scope>NUCLEOTIDE SEQUENCE [LARGE SCALE GENOMIC DNA]</scope>
    <source>
        <strain evidence="2 3">E7593-69</strain>
    </source>
</reference>
<protein>
    <submittedName>
        <fullName evidence="2">Glycosyltransferase family 2 protein</fullName>
    </submittedName>
</protein>
<dbReference type="EMBL" id="CP032412">
    <property type="protein sequence ID" value="AYB45884.1"/>
    <property type="molecule type" value="Genomic_DNA"/>
</dbReference>
<dbReference type="Pfam" id="PF00535">
    <property type="entry name" value="Glycos_transf_2"/>
    <property type="match status" value="1"/>
</dbReference>
<evidence type="ECO:0000313" key="3">
    <source>
        <dbReference type="Proteomes" id="UP000266552"/>
    </source>
</evidence>
<dbReference type="Gene3D" id="3.90.550.10">
    <property type="entry name" value="Spore Coat Polysaccharide Biosynthesis Protein SpsA, Chain A"/>
    <property type="match status" value="1"/>
</dbReference>
<gene>
    <name evidence="2" type="ORF">D5F53_22470</name>
</gene>
<dbReference type="CDD" id="cd00761">
    <property type="entry name" value="Glyco_tranf_GTA_type"/>
    <property type="match status" value="1"/>
</dbReference>
<sequence>MAYRSSRSSRWERLALRAGSVSGRGQVGASRREASLALGQWLASSGIPPQQLYRVLPGVAEAFRRGFARSSRQSVPAPLLPPLAGRASVIVSACNEAGSIPMVLRELKRLPFHEIIVVENGSHDHTFAAARAFEGVTVIHTPERLGHDVARAVGAKMSTGDIVLFMDGDMPVPAEKLSSFLVAADRGVDVALNDIMPLLPSFGRQDEVTRCKAFLNRMLGRDELEANSLTAVPHAMTRQALDSIGYENLSVPPMAQTLAIRRGLRIEAVHTVDVLSVNRKRRTNRGKDNPVAKLIIGDHIEALGEMMKDLGPRLQWGQVSRTELALRRNSL</sequence>
<dbReference type="InterPro" id="IPR050256">
    <property type="entry name" value="Glycosyltransferase_2"/>
</dbReference>
<dbReference type="AlphaFoldDB" id="A0A385TSX6"/>
<organism evidence="2 3">
    <name type="scientific">Paenibacillus lautus</name>
    <name type="common">Bacillus lautus</name>
    <dbReference type="NCBI Taxonomy" id="1401"/>
    <lineage>
        <taxon>Bacteria</taxon>
        <taxon>Bacillati</taxon>
        <taxon>Bacillota</taxon>
        <taxon>Bacilli</taxon>
        <taxon>Bacillales</taxon>
        <taxon>Paenibacillaceae</taxon>
        <taxon>Paenibacillus</taxon>
    </lineage>
</organism>
<feature type="domain" description="Glycosyltransferase 2-like" evidence="1">
    <location>
        <begin position="88"/>
        <end position="193"/>
    </location>
</feature>
<evidence type="ECO:0000259" key="1">
    <source>
        <dbReference type="Pfam" id="PF00535"/>
    </source>
</evidence>
<dbReference type="InterPro" id="IPR001173">
    <property type="entry name" value="Glyco_trans_2-like"/>
</dbReference>
<keyword evidence="2" id="KW-0808">Transferase</keyword>
<dbReference type="Proteomes" id="UP000266552">
    <property type="component" value="Chromosome"/>
</dbReference>
<accession>A0A385TSX6</accession>
<proteinExistence type="predicted"/>
<keyword evidence="3" id="KW-1185">Reference proteome</keyword>
<name>A0A385TSX6_PAELA</name>
<dbReference type="KEGG" id="plw:D5F53_22470"/>
<dbReference type="RefSeq" id="WP_119849534.1">
    <property type="nucleotide sequence ID" value="NZ_CP032412.1"/>
</dbReference>
<dbReference type="GO" id="GO:0016740">
    <property type="term" value="F:transferase activity"/>
    <property type="evidence" value="ECO:0007669"/>
    <property type="project" value="UniProtKB-KW"/>
</dbReference>
<dbReference type="InterPro" id="IPR029044">
    <property type="entry name" value="Nucleotide-diphossugar_trans"/>
</dbReference>